<reference evidence="2" key="1">
    <citation type="submission" date="2019-11" db="EMBL/GenBank/DDBJ databases">
        <title>The nuclear and mitochondrial genomes of Frieseomelitta varia - a highly eusocial stingless bee (Meliponini) with a permanently sterile worker caste.</title>
        <authorList>
            <person name="Freitas F.C.P."/>
            <person name="Lourenco A.P."/>
            <person name="Nunes F.M.F."/>
            <person name="Paschoal A.R."/>
            <person name="Abreu F.C.P."/>
            <person name="Barbin F.O."/>
            <person name="Bataglia L."/>
            <person name="Cardoso-Junior C.A.M."/>
            <person name="Cervoni M.S."/>
            <person name="Silva S.R."/>
            <person name="Dalarmi F."/>
            <person name="Del Lama M.A."/>
            <person name="Depintor T.S."/>
            <person name="Ferreira K.M."/>
            <person name="Goria P.S."/>
            <person name="Jaskot M.C."/>
            <person name="Lago D.C."/>
            <person name="Luna-Lucena D."/>
            <person name="Moda L.M."/>
            <person name="Nascimento L."/>
            <person name="Pedrino M."/>
            <person name="Rabico F.O."/>
            <person name="Sanches F.C."/>
            <person name="Santos D.E."/>
            <person name="Santos C.G."/>
            <person name="Vieira J."/>
            <person name="Lopes T.F."/>
            <person name="Barchuk A.R."/>
            <person name="Hartfelder K."/>
            <person name="Simoes Z.L.P."/>
            <person name="Bitondi M.M.G."/>
            <person name="Pinheiro D.G."/>
        </authorList>
    </citation>
    <scope>NUCLEOTIDE SEQUENCE</scope>
    <source>
        <strain evidence="2">USP_RPSP 00005682</strain>
        <tissue evidence="2">Whole individual</tissue>
    </source>
</reference>
<dbReference type="InterPro" id="IPR031318">
    <property type="entry name" value="OPI10"/>
</dbReference>
<dbReference type="Proteomes" id="UP000655588">
    <property type="component" value="Unassembled WGS sequence"/>
</dbReference>
<proteinExistence type="predicted"/>
<dbReference type="GO" id="GO:0005829">
    <property type="term" value="C:cytosol"/>
    <property type="evidence" value="ECO:0007669"/>
    <property type="project" value="TreeGrafter"/>
</dbReference>
<dbReference type="PANTHER" id="PTHR12925">
    <property type="entry name" value="HIKESHI FAMILY MEMBER"/>
    <property type="match status" value="1"/>
</dbReference>
<dbReference type="GO" id="GO:0061608">
    <property type="term" value="F:nuclear import signal receptor activity"/>
    <property type="evidence" value="ECO:0007669"/>
    <property type="project" value="TreeGrafter"/>
</dbReference>
<accession>A0A833RS18</accession>
<evidence type="ECO:0000259" key="1">
    <source>
        <dbReference type="Pfam" id="PF05603"/>
    </source>
</evidence>
<sequence length="132" mass="14620">MLGIIVSGRLVSIQVSVIFAVQLPTFNAPHLTSPHLTSLCRQLATSIFTSNRTCKCNVDELRFCQISNSKFEFSKVYERKVQTDFQQIGENQFLITVPDADNINHIVVFLTGTIPFPDGTGGAGTHYNVTIE</sequence>
<dbReference type="GO" id="GO:0006606">
    <property type="term" value="P:protein import into nucleus"/>
    <property type="evidence" value="ECO:0007669"/>
    <property type="project" value="TreeGrafter"/>
</dbReference>
<feature type="domain" description="Hikeshi-like N-terminal" evidence="1">
    <location>
        <begin position="79"/>
        <end position="123"/>
    </location>
</feature>
<keyword evidence="3" id="KW-1185">Reference proteome</keyword>
<dbReference type="AlphaFoldDB" id="A0A833RS18"/>
<dbReference type="PANTHER" id="PTHR12925:SF0">
    <property type="entry name" value="PROTEIN HIKESHI"/>
    <property type="match status" value="1"/>
</dbReference>
<protein>
    <recommendedName>
        <fullName evidence="1">Hikeshi-like N-terminal domain-containing protein</fullName>
    </recommendedName>
</protein>
<name>A0A833RS18_9HYME</name>
<comment type="caution">
    <text evidence="2">The sequence shown here is derived from an EMBL/GenBank/DDBJ whole genome shotgun (WGS) entry which is preliminary data.</text>
</comment>
<dbReference type="GO" id="GO:0030544">
    <property type="term" value="F:Hsp70 protein binding"/>
    <property type="evidence" value="ECO:0007669"/>
    <property type="project" value="TreeGrafter"/>
</dbReference>
<dbReference type="InterPro" id="IPR008493">
    <property type="entry name" value="Hikeshi-like_N"/>
</dbReference>
<organism evidence="2 3">
    <name type="scientific">Frieseomelitta varia</name>
    <dbReference type="NCBI Taxonomy" id="561572"/>
    <lineage>
        <taxon>Eukaryota</taxon>
        <taxon>Metazoa</taxon>
        <taxon>Ecdysozoa</taxon>
        <taxon>Arthropoda</taxon>
        <taxon>Hexapoda</taxon>
        <taxon>Insecta</taxon>
        <taxon>Pterygota</taxon>
        <taxon>Neoptera</taxon>
        <taxon>Endopterygota</taxon>
        <taxon>Hymenoptera</taxon>
        <taxon>Apocrita</taxon>
        <taxon>Aculeata</taxon>
        <taxon>Apoidea</taxon>
        <taxon>Anthophila</taxon>
        <taxon>Apidae</taxon>
        <taxon>Frieseomelitta</taxon>
    </lineage>
</organism>
<gene>
    <name evidence="2" type="ORF">E2986_13990</name>
</gene>
<dbReference type="EMBL" id="WNWW01000798">
    <property type="protein sequence ID" value="KAF3421905.1"/>
    <property type="molecule type" value="Genomic_DNA"/>
</dbReference>
<dbReference type="GO" id="GO:0005634">
    <property type="term" value="C:nucleus"/>
    <property type="evidence" value="ECO:0007669"/>
    <property type="project" value="TreeGrafter"/>
</dbReference>
<evidence type="ECO:0000313" key="3">
    <source>
        <dbReference type="Proteomes" id="UP000655588"/>
    </source>
</evidence>
<evidence type="ECO:0000313" key="2">
    <source>
        <dbReference type="EMBL" id="KAF3421905.1"/>
    </source>
</evidence>
<dbReference type="Pfam" id="PF05603">
    <property type="entry name" value="Hikeshi-like_N"/>
    <property type="match status" value="1"/>
</dbReference>